<proteinExistence type="inferred from homology"/>
<protein>
    <recommendedName>
        <fullName evidence="4">NAD(P)-binding domain-containing protein</fullName>
    </recommendedName>
</protein>
<keyword evidence="6" id="KW-1185">Reference proteome</keyword>
<organism evidence="5 6">
    <name type="scientific">Oidiodendron maius (strain Zn)</name>
    <dbReference type="NCBI Taxonomy" id="913774"/>
    <lineage>
        <taxon>Eukaryota</taxon>
        <taxon>Fungi</taxon>
        <taxon>Dikarya</taxon>
        <taxon>Ascomycota</taxon>
        <taxon>Pezizomycotina</taxon>
        <taxon>Leotiomycetes</taxon>
        <taxon>Leotiomycetes incertae sedis</taxon>
        <taxon>Myxotrichaceae</taxon>
        <taxon>Oidiodendron</taxon>
    </lineage>
</organism>
<evidence type="ECO:0000313" key="6">
    <source>
        <dbReference type="Proteomes" id="UP000054321"/>
    </source>
</evidence>
<evidence type="ECO:0000256" key="2">
    <source>
        <dbReference type="ARBA" id="ARBA00022857"/>
    </source>
</evidence>
<keyword evidence="2" id="KW-0521">NADP</keyword>
<dbReference type="Gene3D" id="3.40.50.720">
    <property type="entry name" value="NAD(P)-binding Rossmann-like Domain"/>
    <property type="match status" value="1"/>
</dbReference>
<evidence type="ECO:0000313" key="5">
    <source>
        <dbReference type="EMBL" id="KIN05454.1"/>
    </source>
</evidence>
<reference evidence="6" key="2">
    <citation type="submission" date="2015-01" db="EMBL/GenBank/DDBJ databases">
        <title>Evolutionary Origins and Diversification of the Mycorrhizal Mutualists.</title>
        <authorList>
            <consortium name="DOE Joint Genome Institute"/>
            <consortium name="Mycorrhizal Genomics Consortium"/>
            <person name="Kohler A."/>
            <person name="Kuo A."/>
            <person name="Nagy L.G."/>
            <person name="Floudas D."/>
            <person name="Copeland A."/>
            <person name="Barry K.W."/>
            <person name="Cichocki N."/>
            <person name="Veneault-Fourrey C."/>
            <person name="LaButti K."/>
            <person name="Lindquist E.A."/>
            <person name="Lipzen A."/>
            <person name="Lundell T."/>
            <person name="Morin E."/>
            <person name="Murat C."/>
            <person name="Riley R."/>
            <person name="Ohm R."/>
            <person name="Sun H."/>
            <person name="Tunlid A."/>
            <person name="Henrissat B."/>
            <person name="Grigoriev I.V."/>
            <person name="Hibbett D.S."/>
            <person name="Martin F."/>
        </authorList>
    </citation>
    <scope>NUCLEOTIDE SEQUENCE [LARGE SCALE GENOMIC DNA]</scope>
    <source>
        <strain evidence="6">Zn</strain>
    </source>
</reference>
<feature type="domain" description="NAD(P)-binding" evidence="4">
    <location>
        <begin position="12"/>
        <end position="143"/>
    </location>
</feature>
<dbReference type="InterPro" id="IPR036291">
    <property type="entry name" value="NAD(P)-bd_dom_sf"/>
</dbReference>
<evidence type="ECO:0000256" key="1">
    <source>
        <dbReference type="ARBA" id="ARBA00005725"/>
    </source>
</evidence>
<comment type="similarity">
    <text evidence="1">Belongs to the NmrA-type oxidoreductase family. Isoflavone reductase subfamily.</text>
</comment>
<dbReference type="OrthoDB" id="419598at2759"/>
<dbReference type="PANTHER" id="PTHR47706">
    <property type="entry name" value="NMRA-LIKE FAMILY PROTEIN"/>
    <property type="match status" value="1"/>
</dbReference>
<dbReference type="GO" id="GO:0016491">
    <property type="term" value="F:oxidoreductase activity"/>
    <property type="evidence" value="ECO:0007669"/>
    <property type="project" value="UniProtKB-KW"/>
</dbReference>
<dbReference type="InterPro" id="IPR016040">
    <property type="entry name" value="NAD(P)-bd_dom"/>
</dbReference>
<dbReference type="InterPro" id="IPR051609">
    <property type="entry name" value="NmrA/Isoflavone_reductase-like"/>
</dbReference>
<dbReference type="InParanoid" id="A0A0C3D2G4"/>
<dbReference type="AlphaFoldDB" id="A0A0C3D2G4"/>
<dbReference type="STRING" id="913774.A0A0C3D2G4"/>
<accession>A0A0C3D2G4</accession>
<dbReference type="Proteomes" id="UP000054321">
    <property type="component" value="Unassembled WGS sequence"/>
</dbReference>
<dbReference type="Pfam" id="PF13460">
    <property type="entry name" value="NAD_binding_10"/>
    <property type="match status" value="1"/>
</dbReference>
<gene>
    <name evidence="5" type="ORF">OIDMADRAFT_158049</name>
</gene>
<dbReference type="HOGENOM" id="CLU_079104_1_1_1"/>
<dbReference type="EMBL" id="KN832872">
    <property type="protein sequence ID" value="KIN05454.1"/>
    <property type="molecule type" value="Genomic_DNA"/>
</dbReference>
<dbReference type="PANTHER" id="PTHR47706:SF9">
    <property type="entry name" value="NMRA-LIKE DOMAIN-CONTAINING PROTEIN-RELATED"/>
    <property type="match status" value="1"/>
</dbReference>
<reference evidence="5 6" key="1">
    <citation type="submission" date="2014-04" db="EMBL/GenBank/DDBJ databases">
        <authorList>
            <consortium name="DOE Joint Genome Institute"/>
            <person name="Kuo A."/>
            <person name="Martino E."/>
            <person name="Perotto S."/>
            <person name="Kohler A."/>
            <person name="Nagy L.G."/>
            <person name="Floudas D."/>
            <person name="Copeland A."/>
            <person name="Barry K.W."/>
            <person name="Cichocki N."/>
            <person name="Veneault-Fourrey C."/>
            <person name="LaButti K."/>
            <person name="Lindquist E.A."/>
            <person name="Lipzen A."/>
            <person name="Lundell T."/>
            <person name="Morin E."/>
            <person name="Murat C."/>
            <person name="Sun H."/>
            <person name="Tunlid A."/>
            <person name="Henrissat B."/>
            <person name="Grigoriev I.V."/>
            <person name="Hibbett D.S."/>
            <person name="Martin F."/>
            <person name="Nordberg H.P."/>
            <person name="Cantor M.N."/>
            <person name="Hua S.X."/>
        </authorList>
    </citation>
    <scope>NUCLEOTIDE SEQUENCE [LARGE SCALE GENOMIC DNA]</scope>
    <source>
        <strain evidence="5 6">Zn</strain>
    </source>
</reference>
<dbReference type="SUPFAM" id="SSF51735">
    <property type="entry name" value="NAD(P)-binding Rossmann-fold domains"/>
    <property type="match status" value="1"/>
</dbReference>
<name>A0A0C3D2G4_OIDMZ</name>
<evidence type="ECO:0000259" key="4">
    <source>
        <dbReference type="Pfam" id="PF13460"/>
    </source>
</evidence>
<evidence type="ECO:0000256" key="3">
    <source>
        <dbReference type="ARBA" id="ARBA00023002"/>
    </source>
</evidence>
<keyword evidence="3" id="KW-0560">Oxidoreductase</keyword>
<sequence length="315" mass="35649">MGTCYTTVAIAGITGTLAKLITKQLLRRPNVHIKGFCRNPSKLPHSLRSNSRLTLFQGAFENTAVIREAVQGADVTICCYMGDNDLMVDGQKILIDACIAEKVPRYIASDFCMDFRKLAFGDHPVKDAMKHIHAYLEEKKSQINAVHILNACFLERPWIGLWNSNKSCFMYWGTGDEKWEFTSYDNAAEFAAEVALDKNSNGFMSCKTNHSSLVRGDYISMKEIAAEFKFAYNEEPKLECLGSLEQLYGIMHTTRNHNPDNAYAWLGMFYTYYSLNGQTTLPAPNNNSRFPDVKLVTVRDFFAGMRKTDIGKRSF</sequence>